<dbReference type="EMBL" id="JGYW01000004">
    <property type="protein sequence ID" value="KFI59042.1"/>
    <property type="molecule type" value="Genomic_DNA"/>
</dbReference>
<protein>
    <submittedName>
        <fullName evidence="3">Membrane protein</fullName>
    </submittedName>
</protein>
<reference evidence="2 4" key="1">
    <citation type="submission" date="2009-11" db="EMBL/GenBank/DDBJ databases">
        <authorList>
            <person name="Weinstock G."/>
            <person name="Sodergren E."/>
            <person name="Clifton S."/>
            <person name="Fulton L."/>
            <person name="Fulton B."/>
            <person name="Courtney L."/>
            <person name="Fronick C."/>
            <person name="Harrison M."/>
            <person name="Strong C."/>
            <person name="Farmer C."/>
            <person name="Delahaunty K."/>
            <person name="Markovic C."/>
            <person name="Hall O."/>
            <person name="Minx P."/>
            <person name="Tomlinson C."/>
            <person name="Mitreva M."/>
            <person name="Nelson J."/>
            <person name="Hou S."/>
            <person name="Wollam A."/>
            <person name="Pepin K.H."/>
            <person name="Johnson M."/>
            <person name="Bhonagiri V."/>
            <person name="Nash W.E."/>
            <person name="Warren W."/>
            <person name="Chinwalla A."/>
            <person name="Mardis E.R."/>
            <person name="Wilson R.K."/>
        </authorList>
    </citation>
    <scope>NUCLEOTIDE SEQUENCE [LARGE SCALE GENOMIC DNA]</scope>
    <source>
        <strain evidence="2 4">DSM 20093</strain>
    </source>
</reference>
<organism evidence="2 4">
    <name type="scientific">Bifidobacterium gallicum DSM 20093 = LMG 11596</name>
    <dbReference type="NCBI Taxonomy" id="561180"/>
    <lineage>
        <taxon>Bacteria</taxon>
        <taxon>Bacillati</taxon>
        <taxon>Actinomycetota</taxon>
        <taxon>Actinomycetes</taxon>
        <taxon>Bifidobacteriales</taxon>
        <taxon>Bifidobacteriaceae</taxon>
        <taxon>Bifidobacterium</taxon>
    </lineage>
</organism>
<evidence type="ECO:0000313" key="4">
    <source>
        <dbReference type="Proteomes" id="UP000003656"/>
    </source>
</evidence>
<reference evidence="3 5" key="2">
    <citation type="submission" date="2014-03" db="EMBL/GenBank/DDBJ databases">
        <title>Genomics of Bifidobacteria.</title>
        <authorList>
            <person name="Ventura M."/>
            <person name="Milani C."/>
            <person name="Lugli G.A."/>
        </authorList>
    </citation>
    <scope>NUCLEOTIDE SEQUENCE [LARGE SCALE GENOMIC DNA]</scope>
    <source>
        <strain evidence="3 5">LMG 11596</strain>
    </source>
</reference>
<keyword evidence="1" id="KW-0812">Transmembrane</keyword>
<feature type="transmembrane region" description="Helical" evidence="1">
    <location>
        <begin position="25"/>
        <end position="47"/>
    </location>
</feature>
<evidence type="ECO:0000313" key="2">
    <source>
        <dbReference type="EMBL" id="EFA22225.1"/>
    </source>
</evidence>
<evidence type="ECO:0000313" key="5">
    <source>
        <dbReference type="Proteomes" id="UP000029074"/>
    </source>
</evidence>
<dbReference type="eggNOG" id="ENOG5030NNB">
    <property type="taxonomic scope" value="Bacteria"/>
</dbReference>
<accession>D1NWR6</accession>
<dbReference type="RefSeq" id="WP_006295792.1">
    <property type="nucleotide sequence ID" value="NZ_ABXB03000005.1"/>
</dbReference>
<comment type="caution">
    <text evidence="2">The sequence shown here is derived from an EMBL/GenBank/DDBJ whole genome shotgun (WGS) entry which is preliminary data.</text>
</comment>
<gene>
    <name evidence="3" type="ORF">BGLCM_0626</name>
    <name evidence="2" type="ORF">BIFGAL_04322</name>
</gene>
<feature type="transmembrane region" description="Helical" evidence="1">
    <location>
        <begin position="195"/>
        <end position="222"/>
    </location>
</feature>
<evidence type="ECO:0000256" key="1">
    <source>
        <dbReference type="SAM" id="Phobius"/>
    </source>
</evidence>
<dbReference type="STRING" id="561180.BIFGAL_04322"/>
<feature type="transmembrane region" description="Helical" evidence="1">
    <location>
        <begin position="119"/>
        <end position="144"/>
    </location>
</feature>
<feature type="transmembrane region" description="Helical" evidence="1">
    <location>
        <begin position="234"/>
        <end position="261"/>
    </location>
</feature>
<keyword evidence="1" id="KW-0472">Membrane</keyword>
<keyword evidence="1" id="KW-1133">Transmembrane helix</keyword>
<dbReference type="Proteomes" id="UP000029074">
    <property type="component" value="Unassembled WGS sequence"/>
</dbReference>
<dbReference type="OrthoDB" id="3238956at2"/>
<dbReference type="EMBL" id="ABXB03000005">
    <property type="protein sequence ID" value="EFA22225.1"/>
    <property type="molecule type" value="Genomic_DNA"/>
</dbReference>
<proteinExistence type="predicted"/>
<feature type="transmembrane region" description="Helical" evidence="1">
    <location>
        <begin position="86"/>
        <end position="107"/>
    </location>
</feature>
<name>D1NWR6_9BIFI</name>
<feature type="transmembrane region" description="Helical" evidence="1">
    <location>
        <begin position="59"/>
        <end position="80"/>
    </location>
</feature>
<dbReference type="Proteomes" id="UP000003656">
    <property type="component" value="Unassembled WGS sequence"/>
</dbReference>
<dbReference type="AlphaFoldDB" id="D1NWR6"/>
<keyword evidence="5" id="KW-1185">Reference proteome</keyword>
<evidence type="ECO:0000313" key="3">
    <source>
        <dbReference type="EMBL" id="KFI59042.1"/>
    </source>
</evidence>
<feature type="transmembrane region" description="Helical" evidence="1">
    <location>
        <begin position="164"/>
        <end position="183"/>
    </location>
</feature>
<sequence length="262" mass="27813">MASTPQQHEELTTVEVTGPADRKPYGWLILVQVIAYAVLVLLSLIPFGSGETANSVATTFMTTAVAALIVIEAFTCPYRVNASGRAIAVVAGFLALFCATTTFMGNVMNMRDANSHQSVILSQLPCSWAAGVGVLLIALIVVAFIRQMAREHRTNLIEHLSKDIAISVTCIMASGWCFLPMLLQNMGMAKQDGSTTLRIATLIIVLIVVVAAIALAAAAYIWHRSVSVPNQVHLPWLGMALLPVMLTGAIVGLGALGMVLLG</sequence>